<keyword evidence="9 10" id="KW-0807">Transducer</keyword>
<keyword evidence="7 10" id="KW-0675">Receptor</keyword>
<proteinExistence type="inferred from homology"/>
<feature type="transmembrane region" description="Helical" evidence="11">
    <location>
        <begin position="154"/>
        <end position="174"/>
    </location>
</feature>
<dbReference type="OMA" id="YFFLDHH"/>
<feature type="transmembrane region" description="Helical" evidence="11">
    <location>
        <begin position="115"/>
        <end position="133"/>
    </location>
</feature>
<feature type="transmembrane region" description="Helical" evidence="11">
    <location>
        <begin position="194"/>
        <end position="221"/>
    </location>
</feature>
<dbReference type="Pfam" id="PF00001">
    <property type="entry name" value="7tm_1"/>
    <property type="match status" value="1"/>
</dbReference>
<evidence type="ECO:0000256" key="8">
    <source>
        <dbReference type="ARBA" id="ARBA00023180"/>
    </source>
</evidence>
<dbReference type="Proteomes" id="UP000314986">
    <property type="component" value="Unassembled WGS sequence"/>
</dbReference>
<keyword evidence="2 10" id="KW-0812">Transmembrane</keyword>
<evidence type="ECO:0000256" key="10">
    <source>
        <dbReference type="RuleBase" id="RU000688"/>
    </source>
</evidence>
<keyword evidence="5 11" id="KW-0472">Membrane</keyword>
<keyword evidence="6" id="KW-1015">Disulfide bond</keyword>
<evidence type="ECO:0000256" key="6">
    <source>
        <dbReference type="ARBA" id="ARBA00023157"/>
    </source>
</evidence>
<evidence type="ECO:0000256" key="1">
    <source>
        <dbReference type="ARBA" id="ARBA00004141"/>
    </source>
</evidence>
<evidence type="ECO:0000256" key="11">
    <source>
        <dbReference type="SAM" id="Phobius"/>
    </source>
</evidence>
<reference evidence="13" key="5">
    <citation type="submission" date="2025-09" db="UniProtKB">
        <authorList>
            <consortium name="Ensembl"/>
        </authorList>
    </citation>
    <scope>IDENTIFICATION</scope>
</reference>
<name>A0A4W3GH80_CALMI</name>
<feature type="transmembrane region" description="Helical" evidence="11">
    <location>
        <begin position="242"/>
        <end position="260"/>
    </location>
</feature>
<reference evidence="14" key="1">
    <citation type="journal article" date="2006" name="Science">
        <title>Ancient noncoding elements conserved in the human genome.</title>
        <authorList>
            <person name="Venkatesh B."/>
            <person name="Kirkness E.F."/>
            <person name="Loh Y.H."/>
            <person name="Halpern A.L."/>
            <person name="Lee A.P."/>
            <person name="Johnson J."/>
            <person name="Dandona N."/>
            <person name="Viswanathan L.D."/>
            <person name="Tay A."/>
            <person name="Venter J.C."/>
            <person name="Strausberg R.L."/>
            <person name="Brenner S."/>
        </authorList>
    </citation>
    <scope>NUCLEOTIDE SEQUENCE [LARGE SCALE GENOMIC DNA]</scope>
</reference>
<evidence type="ECO:0000256" key="2">
    <source>
        <dbReference type="ARBA" id="ARBA00022692"/>
    </source>
</evidence>
<dbReference type="PANTHER" id="PTHR10489:SF954">
    <property type="entry name" value="G PROTEIN-COUPLED RECEPTOR 25"/>
    <property type="match status" value="1"/>
</dbReference>
<dbReference type="Gene3D" id="1.20.1070.10">
    <property type="entry name" value="Rhodopsin 7-helix transmembrane proteins"/>
    <property type="match status" value="1"/>
</dbReference>
<dbReference type="GO" id="GO:0060326">
    <property type="term" value="P:cell chemotaxis"/>
    <property type="evidence" value="ECO:0007669"/>
    <property type="project" value="TreeGrafter"/>
</dbReference>
<dbReference type="AlphaFoldDB" id="A0A4W3GH80"/>
<keyword evidence="3 11" id="KW-1133">Transmembrane helix</keyword>
<evidence type="ECO:0000256" key="5">
    <source>
        <dbReference type="ARBA" id="ARBA00023136"/>
    </source>
</evidence>
<dbReference type="GeneTree" id="ENSGT01130000278303"/>
<dbReference type="GO" id="GO:0019722">
    <property type="term" value="P:calcium-mediated signaling"/>
    <property type="evidence" value="ECO:0007669"/>
    <property type="project" value="TreeGrafter"/>
</dbReference>
<evidence type="ECO:0000259" key="12">
    <source>
        <dbReference type="PROSITE" id="PS50262"/>
    </source>
</evidence>
<evidence type="ECO:0000256" key="3">
    <source>
        <dbReference type="ARBA" id="ARBA00022989"/>
    </source>
</evidence>
<dbReference type="STRING" id="7868.ENSCMIP00000002833"/>
<dbReference type="PRINTS" id="PR00241">
    <property type="entry name" value="ANGIOTENSINR"/>
</dbReference>
<dbReference type="PROSITE" id="PS00237">
    <property type="entry name" value="G_PROTEIN_RECEP_F1_1"/>
    <property type="match status" value="1"/>
</dbReference>
<evidence type="ECO:0000313" key="14">
    <source>
        <dbReference type="Proteomes" id="UP000314986"/>
    </source>
</evidence>
<dbReference type="InterPro" id="IPR000248">
    <property type="entry name" value="ATII_rcpt"/>
</dbReference>
<dbReference type="InterPro" id="IPR000276">
    <property type="entry name" value="GPCR_Rhodpsn"/>
</dbReference>
<feature type="transmembrane region" description="Helical" evidence="11">
    <location>
        <begin position="76"/>
        <end position="95"/>
    </location>
</feature>
<comment type="similarity">
    <text evidence="10">Belongs to the G-protein coupled receptor 1 family.</text>
</comment>
<sequence>MATNTTISNPTSYYDYDYVDDDTEAVDCIHEFEPWANVSISAVYALIFIIGFFGNLFVIIVTSFKQTTRRPVDTFVINLAVADLVFVLTLPFWIVSTGNNHDWIFGSEVCKISSYIIGVNRYSSIFFLTSMSVDRYLSIVKLLDFRHLRTQRHAIKICALIWIGSLVLAIPSAYFRKLILTNKSYCVDDKSSQFFRGFSLASICITFGLPVIIIVFCYCSILVRLRDHYDQAKKTFQRRENSLKIVVAIVLTFVLSWLPFNVLKAVDLYLQSEGIIPNCALSQAISQGLVIASCLAFVNSCMNPIIYISLDRHFRRRAACLANYFFRGTRSRASSISSTSAGSIATLKALRNPSPHLRVSKPN</sequence>
<keyword evidence="4 10" id="KW-0297">G-protein coupled receptor</keyword>
<reference evidence="13" key="4">
    <citation type="submission" date="2025-08" db="UniProtKB">
        <authorList>
            <consortium name="Ensembl"/>
        </authorList>
    </citation>
    <scope>IDENTIFICATION</scope>
</reference>
<accession>A0A4W3GH80</accession>
<dbReference type="PANTHER" id="PTHR10489">
    <property type="entry name" value="CELL ADHESION MOLECULE"/>
    <property type="match status" value="1"/>
</dbReference>
<evidence type="ECO:0000256" key="9">
    <source>
        <dbReference type="ARBA" id="ARBA00023224"/>
    </source>
</evidence>
<dbReference type="GO" id="GO:0007204">
    <property type="term" value="P:positive regulation of cytosolic calcium ion concentration"/>
    <property type="evidence" value="ECO:0007669"/>
    <property type="project" value="TreeGrafter"/>
</dbReference>
<evidence type="ECO:0000313" key="13">
    <source>
        <dbReference type="Ensembl" id="ENSCMIP00000002833.1"/>
    </source>
</evidence>
<dbReference type="CDD" id="cd15193">
    <property type="entry name" value="7tmA_GPR25"/>
    <property type="match status" value="1"/>
</dbReference>
<reference evidence="14" key="3">
    <citation type="journal article" date="2014" name="Nature">
        <title>Elephant shark genome provides unique insights into gnathostome evolution.</title>
        <authorList>
            <consortium name="International Elephant Shark Genome Sequencing Consortium"/>
            <person name="Venkatesh B."/>
            <person name="Lee A.P."/>
            <person name="Ravi V."/>
            <person name="Maurya A.K."/>
            <person name="Lian M.M."/>
            <person name="Swann J.B."/>
            <person name="Ohta Y."/>
            <person name="Flajnik M.F."/>
            <person name="Sutoh Y."/>
            <person name="Kasahara M."/>
            <person name="Hoon S."/>
            <person name="Gangu V."/>
            <person name="Roy S.W."/>
            <person name="Irimia M."/>
            <person name="Korzh V."/>
            <person name="Kondrychyn I."/>
            <person name="Lim Z.W."/>
            <person name="Tay B.H."/>
            <person name="Tohari S."/>
            <person name="Kong K.W."/>
            <person name="Ho S."/>
            <person name="Lorente-Galdos B."/>
            <person name="Quilez J."/>
            <person name="Marques-Bonet T."/>
            <person name="Raney B.J."/>
            <person name="Ingham P.W."/>
            <person name="Tay A."/>
            <person name="Hillier L.W."/>
            <person name="Minx P."/>
            <person name="Boehm T."/>
            <person name="Wilson R.K."/>
            <person name="Brenner S."/>
            <person name="Warren W.C."/>
        </authorList>
    </citation>
    <scope>NUCLEOTIDE SEQUENCE [LARGE SCALE GENOMIC DNA]</scope>
</reference>
<dbReference type="GO" id="GO:0016493">
    <property type="term" value="F:C-C chemokine receptor activity"/>
    <property type="evidence" value="ECO:0007669"/>
    <property type="project" value="TreeGrafter"/>
</dbReference>
<feature type="transmembrane region" description="Helical" evidence="11">
    <location>
        <begin position="42"/>
        <end position="64"/>
    </location>
</feature>
<protein>
    <submittedName>
        <fullName evidence="13">G protein-coupled receptor 25</fullName>
    </submittedName>
</protein>
<reference evidence="14" key="2">
    <citation type="journal article" date="2007" name="PLoS Biol.">
        <title>Survey sequencing and comparative analysis of the elephant shark (Callorhinchus milii) genome.</title>
        <authorList>
            <person name="Venkatesh B."/>
            <person name="Kirkness E.F."/>
            <person name="Loh Y.H."/>
            <person name="Halpern A.L."/>
            <person name="Lee A.P."/>
            <person name="Johnson J."/>
            <person name="Dandona N."/>
            <person name="Viswanathan L.D."/>
            <person name="Tay A."/>
            <person name="Venter J.C."/>
            <person name="Strausberg R.L."/>
            <person name="Brenner S."/>
        </authorList>
    </citation>
    <scope>NUCLEOTIDE SEQUENCE [LARGE SCALE GENOMIC DNA]</scope>
</reference>
<comment type="subcellular location">
    <subcellularLocation>
        <location evidence="1">Membrane</location>
        <topology evidence="1">Multi-pass membrane protein</topology>
    </subcellularLocation>
</comment>
<dbReference type="GO" id="GO:0009897">
    <property type="term" value="C:external side of plasma membrane"/>
    <property type="evidence" value="ECO:0007669"/>
    <property type="project" value="TreeGrafter"/>
</dbReference>
<dbReference type="GO" id="GO:0006955">
    <property type="term" value="P:immune response"/>
    <property type="evidence" value="ECO:0007669"/>
    <property type="project" value="TreeGrafter"/>
</dbReference>
<dbReference type="InParanoid" id="A0A4W3GH80"/>
<dbReference type="PROSITE" id="PS50262">
    <property type="entry name" value="G_PROTEIN_RECEP_F1_2"/>
    <property type="match status" value="1"/>
</dbReference>
<organism evidence="13 14">
    <name type="scientific">Callorhinchus milii</name>
    <name type="common">Ghost shark</name>
    <dbReference type="NCBI Taxonomy" id="7868"/>
    <lineage>
        <taxon>Eukaryota</taxon>
        <taxon>Metazoa</taxon>
        <taxon>Chordata</taxon>
        <taxon>Craniata</taxon>
        <taxon>Vertebrata</taxon>
        <taxon>Chondrichthyes</taxon>
        <taxon>Holocephali</taxon>
        <taxon>Chimaeriformes</taxon>
        <taxon>Callorhinchidae</taxon>
        <taxon>Callorhinchus</taxon>
    </lineage>
</organism>
<feature type="transmembrane region" description="Helical" evidence="11">
    <location>
        <begin position="280"/>
        <end position="307"/>
    </location>
</feature>
<keyword evidence="14" id="KW-1185">Reference proteome</keyword>
<feature type="domain" description="G-protein coupled receptors family 1 profile" evidence="12">
    <location>
        <begin position="54"/>
        <end position="307"/>
    </location>
</feature>
<evidence type="ECO:0000256" key="7">
    <source>
        <dbReference type="ARBA" id="ARBA00023170"/>
    </source>
</evidence>
<keyword evidence="8" id="KW-0325">Glycoprotein</keyword>
<dbReference type="InterPro" id="IPR017452">
    <property type="entry name" value="GPCR_Rhodpsn_7TM"/>
</dbReference>
<dbReference type="Ensembl" id="ENSCMIT00000002929.1">
    <property type="protein sequence ID" value="ENSCMIP00000002833.1"/>
    <property type="gene ID" value="ENSCMIG00000001672.1"/>
</dbReference>
<dbReference type="SUPFAM" id="SSF81321">
    <property type="entry name" value="Family A G protein-coupled receptor-like"/>
    <property type="match status" value="1"/>
</dbReference>
<evidence type="ECO:0000256" key="4">
    <source>
        <dbReference type="ARBA" id="ARBA00023040"/>
    </source>
</evidence>
<dbReference type="PRINTS" id="PR00237">
    <property type="entry name" value="GPCRRHODOPSN"/>
</dbReference>
<dbReference type="GO" id="GO:0019957">
    <property type="term" value="F:C-C chemokine binding"/>
    <property type="evidence" value="ECO:0007669"/>
    <property type="project" value="TreeGrafter"/>
</dbReference>
<dbReference type="InterPro" id="IPR050119">
    <property type="entry name" value="CCR1-9-like"/>
</dbReference>